<sequence length="114" mass="12231">MYVAPVLRAVSIPGAVVAGALPANVNARASVPSQQARVSADRAPACNYTRVAPKPGRSHNLYKPVRSNKDKPFFNFSTLSYRSRVSKLDNGSVFASVINKLVRTRSSLCSVDAP</sequence>
<evidence type="ECO:0000313" key="2">
    <source>
        <dbReference type="Proteomes" id="UP000033140"/>
    </source>
</evidence>
<accession>A0A0E9NHW4</accession>
<reference evidence="1 2" key="1">
    <citation type="journal article" date="2011" name="J. Gen. Appl. Microbiol.">
        <title>Draft genome sequencing of the enigmatic yeast Saitoella complicata.</title>
        <authorList>
            <person name="Nishida H."/>
            <person name="Hamamoto M."/>
            <person name="Sugiyama J."/>
        </authorList>
    </citation>
    <scope>NUCLEOTIDE SEQUENCE [LARGE SCALE GENOMIC DNA]</scope>
    <source>
        <strain evidence="1 2">NRRL Y-17804</strain>
    </source>
</reference>
<comment type="caution">
    <text evidence="1">The sequence shown here is derived from an EMBL/GenBank/DDBJ whole genome shotgun (WGS) entry which is preliminary data.</text>
</comment>
<keyword evidence="2" id="KW-1185">Reference proteome</keyword>
<dbReference type="AlphaFoldDB" id="A0A0E9NHW4"/>
<dbReference type="Proteomes" id="UP000033140">
    <property type="component" value="Unassembled WGS sequence"/>
</dbReference>
<reference evidence="1 2" key="3">
    <citation type="journal article" date="2015" name="Genome Announc.">
        <title>Draft Genome Sequence of the Archiascomycetous Yeast Saitoella complicata.</title>
        <authorList>
            <person name="Yamauchi K."/>
            <person name="Kondo S."/>
            <person name="Hamamoto M."/>
            <person name="Takahashi Y."/>
            <person name="Ogura Y."/>
            <person name="Hayashi T."/>
            <person name="Nishida H."/>
        </authorList>
    </citation>
    <scope>NUCLEOTIDE SEQUENCE [LARGE SCALE GENOMIC DNA]</scope>
    <source>
        <strain evidence="1 2">NRRL Y-17804</strain>
    </source>
</reference>
<evidence type="ECO:0000313" key="1">
    <source>
        <dbReference type="EMBL" id="GAO49429.1"/>
    </source>
</evidence>
<gene>
    <name evidence="1" type="ORF">G7K_3579-t1</name>
</gene>
<dbReference type="EMBL" id="BACD03000022">
    <property type="protein sequence ID" value="GAO49429.1"/>
    <property type="molecule type" value="Genomic_DNA"/>
</dbReference>
<proteinExistence type="predicted"/>
<name>A0A0E9NHW4_SAICN</name>
<organism evidence="1 2">
    <name type="scientific">Saitoella complicata (strain BCRC 22490 / CBS 7301 / JCM 7358 / NBRC 10748 / NRRL Y-17804)</name>
    <dbReference type="NCBI Taxonomy" id="698492"/>
    <lineage>
        <taxon>Eukaryota</taxon>
        <taxon>Fungi</taxon>
        <taxon>Dikarya</taxon>
        <taxon>Ascomycota</taxon>
        <taxon>Taphrinomycotina</taxon>
        <taxon>Taphrinomycotina incertae sedis</taxon>
        <taxon>Saitoella</taxon>
    </lineage>
</organism>
<reference evidence="1 2" key="2">
    <citation type="journal article" date="2014" name="J. Gen. Appl. Microbiol.">
        <title>The early diverging ascomycetous budding yeast Saitoella complicata has three histone deacetylases belonging to the Clr6, Hos2, and Rpd3 lineages.</title>
        <authorList>
            <person name="Nishida H."/>
            <person name="Matsumoto T."/>
            <person name="Kondo S."/>
            <person name="Hamamoto M."/>
            <person name="Yoshikawa H."/>
        </authorList>
    </citation>
    <scope>NUCLEOTIDE SEQUENCE [LARGE SCALE GENOMIC DNA]</scope>
    <source>
        <strain evidence="1 2">NRRL Y-17804</strain>
    </source>
</reference>
<protein>
    <submittedName>
        <fullName evidence="1">Uncharacterized protein</fullName>
    </submittedName>
</protein>